<evidence type="ECO:0000313" key="7">
    <source>
        <dbReference type="EMBL" id="CAB3871646.1"/>
    </source>
</evidence>
<dbReference type="NCBIfam" id="NF008286">
    <property type="entry name" value="PRK11064.1"/>
    <property type="match status" value="1"/>
</dbReference>
<dbReference type="RefSeq" id="WP_050728687.1">
    <property type="nucleotide sequence ID" value="NZ_CADILD010000002.1"/>
</dbReference>
<dbReference type="Pfam" id="PF00984">
    <property type="entry name" value="UDPG_MGDP_dh"/>
    <property type="match status" value="1"/>
</dbReference>
<dbReference type="SMART" id="SM00984">
    <property type="entry name" value="UDPG_MGDP_dh_C"/>
    <property type="match status" value="1"/>
</dbReference>
<keyword evidence="2 7" id="KW-0560">Oxidoreductase</keyword>
<dbReference type="PIRSF" id="PIRSF000124">
    <property type="entry name" value="UDPglc_GDPman_dh"/>
    <property type="match status" value="1"/>
</dbReference>
<feature type="domain" description="UDP-glucose/GDP-mannose dehydrogenase C-terminal" evidence="6">
    <location>
        <begin position="324"/>
        <end position="421"/>
    </location>
</feature>
<evidence type="ECO:0000256" key="1">
    <source>
        <dbReference type="ARBA" id="ARBA00006601"/>
    </source>
</evidence>
<protein>
    <recommendedName>
        <fullName evidence="4">NDP-N-acetyl-D-galactosaminuronic acid dehydrogenase</fullName>
    </recommendedName>
</protein>
<gene>
    <name evidence="7" type="primary">wecC</name>
    <name evidence="7" type="ORF">LMG1861_02796</name>
</gene>
<name>A0A6S7CZ06_9BURK</name>
<evidence type="ECO:0000313" key="8">
    <source>
        <dbReference type="Proteomes" id="UP000494105"/>
    </source>
</evidence>
<dbReference type="AlphaFoldDB" id="A0A6S7CZ06"/>
<organism evidence="7 8">
    <name type="scientific">Achromobacter piechaudii</name>
    <dbReference type="NCBI Taxonomy" id="72556"/>
    <lineage>
        <taxon>Bacteria</taxon>
        <taxon>Pseudomonadati</taxon>
        <taxon>Pseudomonadota</taxon>
        <taxon>Betaproteobacteria</taxon>
        <taxon>Burkholderiales</taxon>
        <taxon>Alcaligenaceae</taxon>
        <taxon>Achromobacter</taxon>
    </lineage>
</organism>
<dbReference type="FunFam" id="3.40.50.720:FF:000139">
    <property type="entry name" value="UDP-N-acetyl-D-mannosamine dehydrogenase"/>
    <property type="match status" value="1"/>
</dbReference>
<dbReference type="GO" id="GO:0016628">
    <property type="term" value="F:oxidoreductase activity, acting on the CH-CH group of donors, NAD or NADP as acceptor"/>
    <property type="evidence" value="ECO:0007669"/>
    <property type="project" value="InterPro"/>
</dbReference>
<dbReference type="InterPro" id="IPR014027">
    <property type="entry name" value="UDP-Glc/GDP-Man_DH_C"/>
</dbReference>
<dbReference type="Pfam" id="PF03720">
    <property type="entry name" value="UDPG_MGDP_dh_C"/>
    <property type="match status" value="1"/>
</dbReference>
<dbReference type="InterPro" id="IPR036220">
    <property type="entry name" value="UDP-Glc/GDP-Man_DH_C_sf"/>
</dbReference>
<reference evidence="7 8" key="1">
    <citation type="submission" date="2020-04" db="EMBL/GenBank/DDBJ databases">
        <authorList>
            <person name="De Canck E."/>
        </authorList>
    </citation>
    <scope>NUCLEOTIDE SEQUENCE [LARGE SCALE GENOMIC DNA]</scope>
    <source>
        <strain evidence="7 8">LMG 1861</strain>
    </source>
</reference>
<proteinExistence type="inferred from homology"/>
<dbReference type="Gene3D" id="3.40.50.720">
    <property type="entry name" value="NAD(P)-binding Rossmann-like Domain"/>
    <property type="match status" value="2"/>
</dbReference>
<evidence type="ECO:0000256" key="3">
    <source>
        <dbReference type="ARBA" id="ARBA00023027"/>
    </source>
</evidence>
<evidence type="ECO:0000256" key="5">
    <source>
        <dbReference type="PIRNR" id="PIRNR000124"/>
    </source>
</evidence>
<keyword evidence="3" id="KW-0520">NAD</keyword>
<dbReference type="SUPFAM" id="SSF51735">
    <property type="entry name" value="NAD(P)-binding Rossmann-fold domains"/>
    <property type="match status" value="1"/>
</dbReference>
<sequence>MFNTIEIIGLGYIGLPTATLFASRKKTVIGVDVNPHAVNTINQGRIHIIEPELDMLVHAAVTAGYLRATREPERADAFLIAVPTPFKEGHKPDVSYIEAAARSIAPVLEKGNLVILESTSPVGTTAKLAEWLSQMRPDLSFPQQEGELADVQVAYCPERVLPGRVVHELVSNDRVIGGMTNTATHMAVELYRIFVEAELIPTDARTAEMCKLTENSFRDVNIAFANELSVVCDRLGIDVWELIELANRHPRVNILQPSAGVGGHCISVDPWFIVDSTPEDARIIKMARDVNDQKPEWVVSKIKTAVDSILEQKPGIAKADIKIACLGLAFKPDIDDLRESPAMGITEQTSRLGCEVLVVEPNIDELPEQLAESNVSLVTLKAALETADIVCVLVKHRPFIDEINDISHHENVIDVVGLLHLPAASTYR</sequence>
<dbReference type="Pfam" id="PF03721">
    <property type="entry name" value="UDPG_MGDP_dh_N"/>
    <property type="match status" value="1"/>
</dbReference>
<dbReference type="SUPFAM" id="SSF48179">
    <property type="entry name" value="6-phosphogluconate dehydrogenase C-terminal domain-like"/>
    <property type="match status" value="1"/>
</dbReference>
<evidence type="ECO:0000259" key="6">
    <source>
        <dbReference type="SMART" id="SM00984"/>
    </source>
</evidence>
<dbReference type="PANTHER" id="PTHR43491">
    <property type="entry name" value="UDP-N-ACETYL-D-MANNOSAMINE DEHYDROGENASE"/>
    <property type="match status" value="1"/>
</dbReference>
<evidence type="ECO:0000256" key="4">
    <source>
        <dbReference type="ARBA" id="ARBA00069634"/>
    </source>
</evidence>
<comment type="similarity">
    <text evidence="1 5">Belongs to the UDP-glucose/GDP-mannose dehydrogenase family.</text>
</comment>
<dbReference type="InterPro" id="IPR014026">
    <property type="entry name" value="UDP-Glc/GDP-Man_DH_dimer"/>
</dbReference>
<dbReference type="NCBIfam" id="TIGR03026">
    <property type="entry name" value="NDP-sugDHase"/>
    <property type="match status" value="1"/>
</dbReference>
<dbReference type="InterPro" id="IPR008927">
    <property type="entry name" value="6-PGluconate_DH-like_C_sf"/>
</dbReference>
<dbReference type="SUPFAM" id="SSF52413">
    <property type="entry name" value="UDP-glucose/GDP-mannose dehydrogenase C-terminal domain"/>
    <property type="match status" value="1"/>
</dbReference>
<dbReference type="PIRSF" id="PIRSF500136">
    <property type="entry name" value="UDP_ManNAc_DH"/>
    <property type="match status" value="1"/>
</dbReference>
<accession>A0A6S7CZ06</accession>
<dbReference type="PANTHER" id="PTHR43491:SF1">
    <property type="entry name" value="UDP-N-ACETYL-D-MANNOSAMINE DEHYDROGENASE"/>
    <property type="match status" value="1"/>
</dbReference>
<dbReference type="InterPro" id="IPR028359">
    <property type="entry name" value="UDP_ManNAc/GlcNAc_DH"/>
</dbReference>
<dbReference type="GO" id="GO:0051287">
    <property type="term" value="F:NAD binding"/>
    <property type="evidence" value="ECO:0007669"/>
    <property type="project" value="InterPro"/>
</dbReference>
<dbReference type="EMBL" id="CADILD010000002">
    <property type="protein sequence ID" value="CAB3871646.1"/>
    <property type="molecule type" value="Genomic_DNA"/>
</dbReference>
<dbReference type="Proteomes" id="UP000494105">
    <property type="component" value="Unassembled WGS sequence"/>
</dbReference>
<dbReference type="GO" id="GO:0016616">
    <property type="term" value="F:oxidoreductase activity, acting on the CH-OH group of donors, NAD or NADP as acceptor"/>
    <property type="evidence" value="ECO:0007669"/>
    <property type="project" value="InterPro"/>
</dbReference>
<dbReference type="InterPro" id="IPR036291">
    <property type="entry name" value="NAD(P)-bd_dom_sf"/>
</dbReference>
<dbReference type="InterPro" id="IPR001732">
    <property type="entry name" value="UDP-Glc/GDP-Man_DH_N"/>
</dbReference>
<evidence type="ECO:0000256" key="2">
    <source>
        <dbReference type="ARBA" id="ARBA00023002"/>
    </source>
</evidence>
<dbReference type="GO" id="GO:0000271">
    <property type="term" value="P:polysaccharide biosynthetic process"/>
    <property type="evidence" value="ECO:0007669"/>
    <property type="project" value="InterPro"/>
</dbReference>
<dbReference type="InterPro" id="IPR017476">
    <property type="entry name" value="UDP-Glc/GDP-Man"/>
</dbReference>